<keyword evidence="2" id="KW-0472">Membrane</keyword>
<organism evidence="3 4">
    <name type="scientific">Apostasia shenzhenica</name>
    <dbReference type="NCBI Taxonomy" id="1088818"/>
    <lineage>
        <taxon>Eukaryota</taxon>
        <taxon>Viridiplantae</taxon>
        <taxon>Streptophyta</taxon>
        <taxon>Embryophyta</taxon>
        <taxon>Tracheophyta</taxon>
        <taxon>Spermatophyta</taxon>
        <taxon>Magnoliopsida</taxon>
        <taxon>Liliopsida</taxon>
        <taxon>Asparagales</taxon>
        <taxon>Orchidaceae</taxon>
        <taxon>Apostasioideae</taxon>
        <taxon>Apostasia</taxon>
    </lineage>
</organism>
<gene>
    <name evidence="3" type="ORF">AXF42_Ash011002</name>
</gene>
<dbReference type="Proteomes" id="UP000236161">
    <property type="component" value="Unassembled WGS sequence"/>
</dbReference>
<evidence type="ECO:0000313" key="3">
    <source>
        <dbReference type="EMBL" id="PKA45662.1"/>
    </source>
</evidence>
<dbReference type="PANTHER" id="PTHR34064:SF3">
    <property type="entry name" value="OS04G0672300 PROTEIN"/>
    <property type="match status" value="1"/>
</dbReference>
<keyword evidence="4" id="KW-1185">Reference proteome</keyword>
<dbReference type="OrthoDB" id="683938at2759"/>
<dbReference type="STRING" id="1088818.A0A2H9ZQU6"/>
<feature type="region of interest" description="Disordered" evidence="1">
    <location>
        <begin position="63"/>
        <end position="100"/>
    </location>
</feature>
<evidence type="ECO:0000313" key="4">
    <source>
        <dbReference type="Proteomes" id="UP000236161"/>
    </source>
</evidence>
<dbReference type="PANTHER" id="PTHR34064">
    <property type="entry name" value="OS04G0672300 PROTEIN"/>
    <property type="match status" value="1"/>
</dbReference>
<proteinExistence type="predicted"/>
<keyword evidence="2" id="KW-1133">Transmembrane helix</keyword>
<accession>A0A2H9ZQU6</accession>
<feature type="transmembrane region" description="Helical" evidence="2">
    <location>
        <begin position="156"/>
        <end position="176"/>
    </location>
</feature>
<evidence type="ECO:0000256" key="2">
    <source>
        <dbReference type="SAM" id="Phobius"/>
    </source>
</evidence>
<dbReference type="AlphaFoldDB" id="A0A2H9ZQU6"/>
<reference evidence="3 4" key="1">
    <citation type="journal article" date="2017" name="Nature">
        <title>The Apostasia genome and the evolution of orchids.</title>
        <authorList>
            <person name="Zhang G.Q."/>
            <person name="Liu K.W."/>
            <person name="Li Z."/>
            <person name="Lohaus R."/>
            <person name="Hsiao Y.Y."/>
            <person name="Niu S.C."/>
            <person name="Wang J.Y."/>
            <person name="Lin Y.C."/>
            <person name="Xu Q."/>
            <person name="Chen L.J."/>
            <person name="Yoshida K."/>
            <person name="Fujiwara S."/>
            <person name="Wang Z.W."/>
            <person name="Zhang Y.Q."/>
            <person name="Mitsuda N."/>
            <person name="Wang M."/>
            <person name="Liu G.H."/>
            <person name="Pecoraro L."/>
            <person name="Huang H.X."/>
            <person name="Xiao X.J."/>
            <person name="Lin M."/>
            <person name="Wu X.Y."/>
            <person name="Wu W.L."/>
            <person name="Chen Y.Y."/>
            <person name="Chang S.B."/>
            <person name="Sakamoto S."/>
            <person name="Ohme-Takagi M."/>
            <person name="Yagi M."/>
            <person name="Zeng S.J."/>
            <person name="Shen C.Y."/>
            <person name="Yeh C.M."/>
            <person name="Luo Y.B."/>
            <person name="Tsai W.C."/>
            <person name="Van de Peer Y."/>
            <person name="Liu Z.J."/>
        </authorList>
    </citation>
    <scope>NUCLEOTIDE SEQUENCE [LARGE SCALE GENOMIC DNA]</scope>
    <source>
        <strain evidence="4">cv. Shenzhen</strain>
        <tissue evidence="3">Stem</tissue>
    </source>
</reference>
<sequence length="189" mass="19472">MSEIPKTDFVSSPGVRLVKYSAGESISGGFGMASHYGKSESDASDGFVSLDVGSLSLLATSAARTGESDSSTNHRAPFLKTLSRKGSQGRGETSAADSTTAIDGGNSALVVHVSGDGDFGTLPLATSPTAGVAGGAARYRRLGVRRPSPWLDPRRVVVFFATLSSMGTLILLYFTLSMGRMEDGDANAG</sequence>
<evidence type="ECO:0000256" key="1">
    <source>
        <dbReference type="SAM" id="MobiDB-lite"/>
    </source>
</evidence>
<protein>
    <submittedName>
        <fullName evidence="3">Uncharacterized protein</fullName>
    </submittedName>
</protein>
<name>A0A2H9ZQU6_9ASPA</name>
<dbReference type="EMBL" id="KZ454830">
    <property type="protein sequence ID" value="PKA45662.1"/>
    <property type="molecule type" value="Genomic_DNA"/>
</dbReference>
<feature type="compositionally biased region" description="Polar residues" evidence="1">
    <location>
        <begin position="63"/>
        <end position="74"/>
    </location>
</feature>
<keyword evidence="2" id="KW-0812">Transmembrane</keyword>